<evidence type="ECO:0000256" key="1">
    <source>
        <dbReference type="SAM" id="MobiDB-lite"/>
    </source>
</evidence>
<keyword evidence="2" id="KW-0472">Membrane</keyword>
<evidence type="ECO:0000313" key="6">
    <source>
        <dbReference type="EnsemblFungi" id="EJT78507"/>
    </source>
</evidence>
<proteinExistence type="predicted"/>
<accession>J3NQQ1</accession>
<dbReference type="GeneID" id="20344065"/>
<feature type="signal peptide" evidence="3">
    <location>
        <begin position="1"/>
        <end position="19"/>
    </location>
</feature>
<dbReference type="AlphaFoldDB" id="J3NQQ1"/>
<organism evidence="5">
    <name type="scientific">Gaeumannomyces tritici (strain R3-111a-1)</name>
    <name type="common">Wheat and barley take-all root rot fungus</name>
    <name type="synonym">Gaeumannomyces graminis var. tritici</name>
    <dbReference type="NCBI Taxonomy" id="644352"/>
    <lineage>
        <taxon>Eukaryota</taxon>
        <taxon>Fungi</taxon>
        <taxon>Dikarya</taxon>
        <taxon>Ascomycota</taxon>
        <taxon>Pezizomycotina</taxon>
        <taxon>Sordariomycetes</taxon>
        <taxon>Sordariomycetidae</taxon>
        <taxon>Magnaporthales</taxon>
        <taxon>Magnaporthaceae</taxon>
        <taxon>Gaeumannomyces</taxon>
    </lineage>
</organism>
<gene>
    <name evidence="6" type="primary">20344065</name>
    <name evidence="5" type="ORF">GGTG_03607</name>
</gene>
<dbReference type="eggNOG" id="ENOG502S64Q">
    <property type="taxonomic scope" value="Eukaryota"/>
</dbReference>
<dbReference type="EnsemblFungi" id="EJT78507">
    <property type="protein sequence ID" value="EJT78507"/>
    <property type="gene ID" value="GGTG_03607"/>
</dbReference>
<dbReference type="OrthoDB" id="5583277at2759"/>
<dbReference type="VEuPathDB" id="FungiDB:GGTG_03607"/>
<evidence type="ECO:0000259" key="4">
    <source>
        <dbReference type="Pfam" id="PF12955"/>
    </source>
</evidence>
<keyword evidence="3" id="KW-0732">Signal</keyword>
<reference evidence="6" key="4">
    <citation type="journal article" date="2015" name="G3 (Bethesda)">
        <title>Genome sequences of three phytopathogenic species of the Magnaporthaceae family of fungi.</title>
        <authorList>
            <person name="Okagaki L.H."/>
            <person name="Nunes C.C."/>
            <person name="Sailsbery J."/>
            <person name="Clay B."/>
            <person name="Brown D."/>
            <person name="John T."/>
            <person name="Oh Y."/>
            <person name="Young N."/>
            <person name="Fitzgerald M."/>
            <person name="Haas B.J."/>
            <person name="Zeng Q."/>
            <person name="Young S."/>
            <person name="Adiconis X."/>
            <person name="Fan L."/>
            <person name="Levin J.Z."/>
            <person name="Mitchell T.K."/>
            <person name="Okubara P.A."/>
            <person name="Farman M.L."/>
            <person name="Kohn L.M."/>
            <person name="Birren B."/>
            <person name="Ma L.-J."/>
            <person name="Dean R.A."/>
        </authorList>
    </citation>
    <scope>NUCLEOTIDE SEQUENCE</scope>
    <source>
        <strain evidence="6">R3-111a-1</strain>
    </source>
</reference>
<dbReference type="GO" id="GO:0005783">
    <property type="term" value="C:endoplasmic reticulum"/>
    <property type="evidence" value="ECO:0007669"/>
    <property type="project" value="TreeGrafter"/>
</dbReference>
<feature type="region of interest" description="Disordered" evidence="1">
    <location>
        <begin position="257"/>
        <end position="277"/>
    </location>
</feature>
<dbReference type="RefSeq" id="XP_009219652.1">
    <property type="nucleotide sequence ID" value="XM_009221388.1"/>
</dbReference>
<dbReference type="InterPro" id="IPR024382">
    <property type="entry name" value="Vps3844_C"/>
</dbReference>
<evidence type="ECO:0000313" key="5">
    <source>
        <dbReference type="EMBL" id="EJT78507.1"/>
    </source>
</evidence>
<keyword evidence="2" id="KW-0812">Transmembrane</keyword>
<dbReference type="PANTHER" id="PTHR36853:SF1">
    <property type="entry name" value="DUF3844 DOMAIN-CONTAINING PROTEIN"/>
    <property type="match status" value="1"/>
</dbReference>
<feature type="domain" description="Vacuolar sorting protein Vps3844 C-terminal" evidence="4">
    <location>
        <begin position="286"/>
        <end position="390"/>
    </location>
</feature>
<name>J3NQQ1_GAET3</name>
<dbReference type="InterPro" id="IPR053065">
    <property type="entry name" value="Archenteron_Induction-Rel"/>
</dbReference>
<protein>
    <recommendedName>
        <fullName evidence="4">Vacuolar sorting protein Vps3844 C-terminal domain-containing protein</fullName>
    </recommendedName>
</protein>
<keyword evidence="2" id="KW-1133">Transmembrane helix</keyword>
<reference evidence="5" key="3">
    <citation type="submission" date="2010-09" db="EMBL/GenBank/DDBJ databases">
        <title>Annotation of Gaeumannomyces graminis var. tritici R3-111a-1.</title>
        <authorList>
            <consortium name="The Broad Institute Genome Sequencing Platform"/>
            <person name="Ma L.-J."/>
            <person name="Dead R."/>
            <person name="Young S.K."/>
            <person name="Zeng Q."/>
            <person name="Gargeya S."/>
            <person name="Fitzgerald M."/>
            <person name="Haas B."/>
            <person name="Abouelleil A."/>
            <person name="Alvarado L."/>
            <person name="Arachchi H.M."/>
            <person name="Berlin A."/>
            <person name="Brown A."/>
            <person name="Chapman S.B."/>
            <person name="Chen Z."/>
            <person name="Dunbar C."/>
            <person name="Freedman E."/>
            <person name="Gearin G."/>
            <person name="Gellesch M."/>
            <person name="Goldberg J."/>
            <person name="Griggs A."/>
            <person name="Gujja S."/>
            <person name="Heiman D."/>
            <person name="Howarth C."/>
            <person name="Larson L."/>
            <person name="Lui A."/>
            <person name="MacDonald P.J.P."/>
            <person name="Mehta T."/>
            <person name="Montmayeur A."/>
            <person name="Murphy C."/>
            <person name="Neiman D."/>
            <person name="Pearson M."/>
            <person name="Priest M."/>
            <person name="Roberts A."/>
            <person name="Saif S."/>
            <person name="Shea T."/>
            <person name="Shenoy N."/>
            <person name="Sisk P."/>
            <person name="Stolte C."/>
            <person name="Sykes S."/>
            <person name="Yandava C."/>
            <person name="Wortman J."/>
            <person name="Nusbaum C."/>
            <person name="Birren B."/>
        </authorList>
    </citation>
    <scope>NUCLEOTIDE SEQUENCE</scope>
    <source>
        <strain evidence="5">R3-111a-1</strain>
    </source>
</reference>
<feature type="chain" id="PRO_5015094391" description="Vacuolar sorting protein Vps3844 C-terminal domain-containing protein" evidence="3">
    <location>
        <begin position="20"/>
        <end position="397"/>
    </location>
</feature>
<dbReference type="EMBL" id="GL385396">
    <property type="protein sequence ID" value="EJT78507.1"/>
    <property type="molecule type" value="Genomic_DNA"/>
</dbReference>
<reference evidence="6" key="5">
    <citation type="submission" date="2018-04" db="UniProtKB">
        <authorList>
            <consortium name="EnsemblFungi"/>
        </authorList>
    </citation>
    <scope>IDENTIFICATION</scope>
    <source>
        <strain evidence="6">R3-111a-1</strain>
    </source>
</reference>
<feature type="transmembrane region" description="Helical" evidence="2">
    <location>
        <begin position="355"/>
        <end position="377"/>
    </location>
</feature>
<reference evidence="5" key="2">
    <citation type="submission" date="2010-07" db="EMBL/GenBank/DDBJ databases">
        <authorList>
            <consortium name="The Broad Institute Genome Sequencing Platform"/>
            <consortium name="Broad Institute Genome Sequencing Center for Infectious Disease"/>
            <person name="Ma L.-J."/>
            <person name="Dead R."/>
            <person name="Young S."/>
            <person name="Zeng Q."/>
            <person name="Koehrsen M."/>
            <person name="Alvarado L."/>
            <person name="Berlin A."/>
            <person name="Chapman S.B."/>
            <person name="Chen Z."/>
            <person name="Freedman E."/>
            <person name="Gellesch M."/>
            <person name="Goldberg J."/>
            <person name="Griggs A."/>
            <person name="Gujja S."/>
            <person name="Heilman E.R."/>
            <person name="Heiman D."/>
            <person name="Hepburn T."/>
            <person name="Howarth C."/>
            <person name="Jen D."/>
            <person name="Larson L."/>
            <person name="Mehta T."/>
            <person name="Neiman D."/>
            <person name="Pearson M."/>
            <person name="Roberts A."/>
            <person name="Saif S."/>
            <person name="Shea T."/>
            <person name="Shenoy N."/>
            <person name="Sisk P."/>
            <person name="Stolte C."/>
            <person name="Sykes S."/>
            <person name="Walk T."/>
            <person name="White J."/>
            <person name="Yandava C."/>
            <person name="Haas B."/>
            <person name="Nusbaum C."/>
            <person name="Birren B."/>
        </authorList>
    </citation>
    <scope>NUCLEOTIDE SEQUENCE</scope>
    <source>
        <strain evidence="5">R3-111a-1</strain>
    </source>
</reference>
<evidence type="ECO:0000256" key="3">
    <source>
        <dbReference type="SAM" id="SignalP"/>
    </source>
</evidence>
<dbReference type="Proteomes" id="UP000006039">
    <property type="component" value="Unassembled WGS sequence"/>
</dbReference>
<dbReference type="Pfam" id="PF12955">
    <property type="entry name" value="Vps3844_C"/>
    <property type="match status" value="1"/>
</dbReference>
<dbReference type="HOGENOM" id="CLU_054960_0_0_1"/>
<dbReference type="PANTHER" id="PTHR36853">
    <property type="entry name" value="EXPRESSED PROTEIN"/>
    <property type="match status" value="1"/>
</dbReference>
<evidence type="ECO:0000313" key="7">
    <source>
        <dbReference type="Proteomes" id="UP000006039"/>
    </source>
</evidence>
<reference evidence="7" key="1">
    <citation type="submission" date="2010-07" db="EMBL/GenBank/DDBJ databases">
        <title>The genome sequence of Gaeumannomyces graminis var. tritici strain R3-111a-1.</title>
        <authorList>
            <consortium name="The Broad Institute Genome Sequencing Platform"/>
            <person name="Ma L.-J."/>
            <person name="Dead R."/>
            <person name="Young S."/>
            <person name="Zeng Q."/>
            <person name="Koehrsen M."/>
            <person name="Alvarado L."/>
            <person name="Berlin A."/>
            <person name="Chapman S.B."/>
            <person name="Chen Z."/>
            <person name="Freedman E."/>
            <person name="Gellesch M."/>
            <person name="Goldberg J."/>
            <person name="Griggs A."/>
            <person name="Gujja S."/>
            <person name="Heilman E.R."/>
            <person name="Heiman D."/>
            <person name="Hepburn T."/>
            <person name="Howarth C."/>
            <person name="Jen D."/>
            <person name="Larson L."/>
            <person name="Mehta T."/>
            <person name="Neiman D."/>
            <person name="Pearson M."/>
            <person name="Roberts A."/>
            <person name="Saif S."/>
            <person name="Shea T."/>
            <person name="Shenoy N."/>
            <person name="Sisk P."/>
            <person name="Stolte C."/>
            <person name="Sykes S."/>
            <person name="Walk T."/>
            <person name="White J."/>
            <person name="Yandava C."/>
            <person name="Haas B."/>
            <person name="Nusbaum C."/>
            <person name="Birren B."/>
        </authorList>
    </citation>
    <scope>NUCLEOTIDE SEQUENCE [LARGE SCALE GENOMIC DNA]</scope>
    <source>
        <strain evidence="7">R3-111a-1</strain>
    </source>
</reference>
<evidence type="ECO:0000256" key="2">
    <source>
        <dbReference type="SAM" id="Phobius"/>
    </source>
</evidence>
<dbReference type="STRING" id="644352.J3NQQ1"/>
<keyword evidence="7" id="KW-1185">Reference proteome</keyword>
<sequence length="397" mass="42723">MKWCTITVTSLSLAGLALASAQASTHAEVYALTPRAKPSSKANPPHLPRQLARHILLQRTTNGDDHSSVSADLPDAMDRDRALTHILEFGREPAHLFNVGRRDPSLVLMLEGATDDNVHELKKGLERRGQQLSFVIDDPPSAEANQKLIDRDFLGAASNCNDVADIEAVLRPGDKKCWQGQSLFAKYDVERQPSVVSAIVSNLGSLLDLVDDDMQAIIVLMPESSRTAGSKEWTTQQTDASDLRRRQFETVLGEKLPKKSDGFHSSSGSPHLAAGGAAPNRRIPSCFTSLSACKNATAGCSGHGECLNKFTGTNASVSKGEPVCFSCRCLPTKEGNTRAFWGGKMCQKRDISTPFWLITLLTVALIGMVSMAIGMLFTVGEEKLPGVIGAGVSRPGK</sequence>